<organism evidence="1 2">
    <name type="scientific">Pectobacterium parmentieri</name>
    <dbReference type="NCBI Taxonomy" id="1905730"/>
    <lineage>
        <taxon>Bacteria</taxon>
        <taxon>Pseudomonadati</taxon>
        <taxon>Pseudomonadota</taxon>
        <taxon>Gammaproteobacteria</taxon>
        <taxon>Enterobacterales</taxon>
        <taxon>Pectobacteriaceae</taxon>
        <taxon>Pectobacterium</taxon>
    </lineage>
</organism>
<dbReference type="HOGENOM" id="CLU_2524561_0_0_6"/>
<sequence>MQIRVVAEIFKNNPVELSDTEAIHISIYSNKDNLNLTMVARHLYELIIYDYPSTDTFNLTDEQFILAGSRYNRSIERSQSDLYQ</sequence>
<accession>A0A0H3I268</accession>
<name>A0A0H3I268_PECPM</name>
<reference evidence="1 2" key="1">
    <citation type="journal article" date="2012" name="J. Bacteriol.">
        <title>Genome sequence of Pectobacterium sp. strain SCC3193.</title>
        <authorList>
            <person name="Koskinen J.P."/>
            <person name="Laine P."/>
            <person name="Niemi O."/>
            <person name="Nykyri J."/>
            <person name="Harjunpaa H."/>
            <person name="Auvinen P."/>
            <person name="Paulin L."/>
            <person name="Pirhonen M."/>
            <person name="Palva T."/>
            <person name="Holm L."/>
        </authorList>
    </citation>
    <scope>NUCLEOTIDE SEQUENCE [LARGE SCALE GENOMIC DNA]</scope>
    <source>
        <strain evidence="1 2">SCC3193</strain>
    </source>
</reference>
<gene>
    <name evidence="1" type="ordered locus">W5S_0556</name>
</gene>
<dbReference type="EMBL" id="CP003415">
    <property type="protein sequence ID" value="AFI88682.1"/>
    <property type="molecule type" value="Genomic_DNA"/>
</dbReference>
<evidence type="ECO:0000313" key="1">
    <source>
        <dbReference type="EMBL" id="AFI88682.1"/>
    </source>
</evidence>
<evidence type="ECO:0000313" key="2">
    <source>
        <dbReference type="Proteomes" id="UP000008044"/>
    </source>
</evidence>
<proteinExistence type="predicted"/>
<dbReference type="STRING" id="1905730.W5S_0556"/>
<dbReference type="Proteomes" id="UP000008044">
    <property type="component" value="Chromosome"/>
</dbReference>
<dbReference type="AlphaFoldDB" id="A0A0H3I268"/>
<dbReference type="KEGG" id="pec:W5S_0556"/>
<dbReference type="eggNOG" id="COG0741">
    <property type="taxonomic scope" value="Bacteria"/>
</dbReference>
<dbReference type="PATRIC" id="fig|1166016.3.peg.557"/>
<protein>
    <submittedName>
        <fullName evidence="1">Uncharacterized protein</fullName>
    </submittedName>
</protein>